<dbReference type="AlphaFoldDB" id="A0A1F4YER0"/>
<name>A0A1F4YER0_9BACT</name>
<organism evidence="1 2">
    <name type="scientific">Candidatus Amesbacteria bacterium RIFCSPHIGHO2_01_FULL_48_32b</name>
    <dbReference type="NCBI Taxonomy" id="1797253"/>
    <lineage>
        <taxon>Bacteria</taxon>
        <taxon>Candidatus Amesiibacteriota</taxon>
    </lineage>
</organism>
<dbReference type="Proteomes" id="UP000178176">
    <property type="component" value="Unassembled WGS sequence"/>
</dbReference>
<proteinExistence type="predicted"/>
<evidence type="ECO:0000313" key="2">
    <source>
        <dbReference type="Proteomes" id="UP000178176"/>
    </source>
</evidence>
<gene>
    <name evidence="1" type="ORF">A2876_04080</name>
</gene>
<dbReference type="EMBL" id="MEXH01000015">
    <property type="protein sequence ID" value="OGC92445.1"/>
    <property type="molecule type" value="Genomic_DNA"/>
</dbReference>
<accession>A0A1F4YER0</accession>
<evidence type="ECO:0000313" key="1">
    <source>
        <dbReference type="EMBL" id="OGC92445.1"/>
    </source>
</evidence>
<sequence>MEWTNVRYELRGKRIVAIKDEGDKRWVEEGEASWWNRAGVIFAQAMLRVQDWLENSMLSKQGVGR</sequence>
<comment type="caution">
    <text evidence="1">The sequence shown here is derived from an EMBL/GenBank/DDBJ whole genome shotgun (WGS) entry which is preliminary data.</text>
</comment>
<protein>
    <submittedName>
        <fullName evidence="1">Uncharacterized protein</fullName>
    </submittedName>
</protein>
<reference evidence="1 2" key="1">
    <citation type="journal article" date="2016" name="Nat. Commun.">
        <title>Thousands of microbial genomes shed light on interconnected biogeochemical processes in an aquifer system.</title>
        <authorList>
            <person name="Anantharaman K."/>
            <person name="Brown C.T."/>
            <person name="Hug L.A."/>
            <person name="Sharon I."/>
            <person name="Castelle C.J."/>
            <person name="Probst A.J."/>
            <person name="Thomas B.C."/>
            <person name="Singh A."/>
            <person name="Wilkins M.J."/>
            <person name="Karaoz U."/>
            <person name="Brodie E.L."/>
            <person name="Williams K.H."/>
            <person name="Hubbard S.S."/>
            <person name="Banfield J.F."/>
        </authorList>
    </citation>
    <scope>NUCLEOTIDE SEQUENCE [LARGE SCALE GENOMIC DNA]</scope>
</reference>